<evidence type="ECO:0000256" key="1">
    <source>
        <dbReference type="ARBA" id="ARBA00004141"/>
    </source>
</evidence>
<keyword evidence="3 7" id="KW-0812">Transmembrane</keyword>
<dbReference type="PANTHER" id="PTHR23503">
    <property type="entry name" value="SOLUTE CARRIER FAMILY 2"/>
    <property type="match status" value="1"/>
</dbReference>
<dbReference type="Proteomes" id="UP000011115">
    <property type="component" value="Unassembled WGS sequence"/>
</dbReference>
<comment type="subcellular location">
    <subcellularLocation>
        <location evidence="1">Membrane</location>
        <topology evidence="1">Multi-pass membrane protein</topology>
    </subcellularLocation>
</comment>
<reference evidence="9" key="2">
    <citation type="submission" date="2015-06" db="UniProtKB">
        <authorList>
            <consortium name="EnsemblPlants"/>
        </authorList>
    </citation>
    <scope>IDENTIFICATION</scope>
    <source>
        <strain evidence="9">DM1-3 516 R44</strain>
    </source>
</reference>
<evidence type="ECO:0000259" key="8">
    <source>
        <dbReference type="PROSITE" id="PS50850"/>
    </source>
</evidence>
<dbReference type="PROSITE" id="PS50850">
    <property type="entry name" value="MFS"/>
    <property type="match status" value="1"/>
</dbReference>
<dbReference type="PANTHER" id="PTHR23503:SF8">
    <property type="entry name" value="FACILITATED GLUCOSE TRANSPORTER PROTEIN 1"/>
    <property type="match status" value="1"/>
</dbReference>
<sequence length="124" mass="13336">MYKRMTSRDSMNADVEADSDALQNGVEKEMTNPSWKYSCPHVLVATIVAFLFGYHLGVVNEPLESISVDLGFSGDTLAEGLVVSTCLAAAFAGSLISGWIADGVGRRRAFQLCSLPMLMGASLW</sequence>
<reference evidence="10" key="1">
    <citation type="journal article" date="2011" name="Nature">
        <title>Genome sequence and analysis of the tuber crop potato.</title>
        <authorList>
            <consortium name="The Potato Genome Sequencing Consortium"/>
        </authorList>
    </citation>
    <scope>NUCLEOTIDE SEQUENCE [LARGE SCALE GENOMIC DNA]</scope>
    <source>
        <strain evidence="10">cv. DM1-3 516 R44</strain>
    </source>
</reference>
<evidence type="ECO:0000256" key="4">
    <source>
        <dbReference type="ARBA" id="ARBA00022989"/>
    </source>
</evidence>
<dbReference type="InterPro" id="IPR005828">
    <property type="entry name" value="MFS_sugar_transport-like"/>
</dbReference>
<keyword evidence="5 7" id="KW-0472">Membrane</keyword>
<dbReference type="InterPro" id="IPR045263">
    <property type="entry name" value="GLUT"/>
</dbReference>
<evidence type="ECO:0000313" key="10">
    <source>
        <dbReference type="Proteomes" id="UP000011115"/>
    </source>
</evidence>
<dbReference type="HOGENOM" id="CLU_2008010_0_0_1"/>
<keyword evidence="4 7" id="KW-1133">Transmembrane helix</keyword>
<dbReference type="InterPro" id="IPR020846">
    <property type="entry name" value="MFS_dom"/>
</dbReference>
<organism evidence="9 10">
    <name type="scientific">Solanum tuberosum</name>
    <name type="common">Potato</name>
    <dbReference type="NCBI Taxonomy" id="4113"/>
    <lineage>
        <taxon>Eukaryota</taxon>
        <taxon>Viridiplantae</taxon>
        <taxon>Streptophyta</taxon>
        <taxon>Embryophyta</taxon>
        <taxon>Tracheophyta</taxon>
        <taxon>Spermatophyta</taxon>
        <taxon>Magnoliopsida</taxon>
        <taxon>eudicotyledons</taxon>
        <taxon>Gunneridae</taxon>
        <taxon>Pentapetalae</taxon>
        <taxon>asterids</taxon>
        <taxon>lamiids</taxon>
        <taxon>Solanales</taxon>
        <taxon>Solanaceae</taxon>
        <taxon>Solanoideae</taxon>
        <taxon>Solaneae</taxon>
        <taxon>Solanum</taxon>
    </lineage>
</organism>
<dbReference type="SUPFAM" id="SSF103473">
    <property type="entry name" value="MFS general substrate transporter"/>
    <property type="match status" value="1"/>
</dbReference>
<dbReference type="GO" id="GO:0016020">
    <property type="term" value="C:membrane"/>
    <property type="evidence" value="ECO:0007669"/>
    <property type="project" value="UniProtKB-SubCell"/>
</dbReference>
<dbReference type="AlphaFoldDB" id="M1AGI6"/>
<dbReference type="InterPro" id="IPR005829">
    <property type="entry name" value="Sugar_transporter_CS"/>
</dbReference>
<protein>
    <submittedName>
        <fullName evidence="9">Sugar transporter</fullName>
    </submittedName>
</protein>
<evidence type="ECO:0000256" key="7">
    <source>
        <dbReference type="SAM" id="Phobius"/>
    </source>
</evidence>
<evidence type="ECO:0000256" key="5">
    <source>
        <dbReference type="ARBA" id="ARBA00023136"/>
    </source>
</evidence>
<dbReference type="GO" id="GO:0022857">
    <property type="term" value="F:transmembrane transporter activity"/>
    <property type="evidence" value="ECO:0007669"/>
    <property type="project" value="InterPro"/>
</dbReference>
<evidence type="ECO:0000256" key="2">
    <source>
        <dbReference type="ARBA" id="ARBA00022448"/>
    </source>
</evidence>
<dbReference type="Gramene" id="PGSC0003DMT400022309">
    <property type="protein sequence ID" value="PGSC0003DMT400022309"/>
    <property type="gene ID" value="PGSC0003DMG400008660"/>
</dbReference>
<keyword evidence="10" id="KW-1185">Reference proteome</keyword>
<dbReference type="PROSITE" id="PS00216">
    <property type="entry name" value="SUGAR_TRANSPORT_1"/>
    <property type="match status" value="1"/>
</dbReference>
<evidence type="ECO:0000256" key="6">
    <source>
        <dbReference type="ARBA" id="ARBA00044504"/>
    </source>
</evidence>
<feature type="domain" description="Major facilitator superfamily (MFS) profile" evidence="8">
    <location>
        <begin position="41"/>
        <end position="124"/>
    </location>
</feature>
<evidence type="ECO:0000256" key="3">
    <source>
        <dbReference type="ARBA" id="ARBA00022692"/>
    </source>
</evidence>
<keyword evidence="2" id="KW-0813">Transport</keyword>
<name>M1AGI6_SOLTU</name>
<comment type="similarity">
    <text evidence="6">Belongs to the major facilitator superfamily. Phosphate:H(+) symporter (TC 2.A.1.9) family.</text>
</comment>
<gene>
    <name evidence="9" type="primary">LOC102578833</name>
</gene>
<feature type="transmembrane region" description="Helical" evidence="7">
    <location>
        <begin position="37"/>
        <end position="57"/>
    </location>
</feature>
<proteinExistence type="inferred from homology"/>
<dbReference type="Gene3D" id="1.20.1250.20">
    <property type="entry name" value="MFS general substrate transporter like domains"/>
    <property type="match status" value="1"/>
</dbReference>
<dbReference type="EnsemblPlants" id="PGSC0003DMT400022309">
    <property type="protein sequence ID" value="PGSC0003DMT400022309"/>
    <property type="gene ID" value="PGSC0003DMG400008660"/>
</dbReference>
<dbReference type="ExpressionAtlas" id="M1AGI6">
    <property type="expression patterns" value="baseline and differential"/>
</dbReference>
<accession>M1AGI6</accession>
<feature type="transmembrane region" description="Helical" evidence="7">
    <location>
        <begin position="77"/>
        <end position="101"/>
    </location>
</feature>
<evidence type="ECO:0000313" key="9">
    <source>
        <dbReference type="EnsemblPlants" id="PGSC0003DMT400022309"/>
    </source>
</evidence>
<dbReference type="InterPro" id="IPR036259">
    <property type="entry name" value="MFS_trans_sf"/>
</dbReference>
<dbReference type="Pfam" id="PF00083">
    <property type="entry name" value="Sugar_tr"/>
    <property type="match status" value="1"/>
</dbReference>